<organism evidence="2 3">
    <name type="scientific">Linnemannia exigua</name>
    <dbReference type="NCBI Taxonomy" id="604196"/>
    <lineage>
        <taxon>Eukaryota</taxon>
        <taxon>Fungi</taxon>
        <taxon>Fungi incertae sedis</taxon>
        <taxon>Mucoromycota</taxon>
        <taxon>Mortierellomycotina</taxon>
        <taxon>Mortierellomycetes</taxon>
        <taxon>Mortierellales</taxon>
        <taxon>Mortierellaceae</taxon>
        <taxon>Linnemannia</taxon>
    </lineage>
</organism>
<feature type="region of interest" description="Disordered" evidence="1">
    <location>
        <begin position="638"/>
        <end position="665"/>
    </location>
</feature>
<evidence type="ECO:0000313" key="3">
    <source>
        <dbReference type="Proteomes" id="UP001194580"/>
    </source>
</evidence>
<accession>A0AAD4DKS3</accession>
<evidence type="ECO:0000313" key="2">
    <source>
        <dbReference type="EMBL" id="KAG0280729.1"/>
    </source>
</evidence>
<feature type="compositionally biased region" description="Low complexity" evidence="1">
    <location>
        <begin position="586"/>
        <end position="607"/>
    </location>
</feature>
<proteinExistence type="predicted"/>
<dbReference type="AlphaFoldDB" id="A0AAD4DKS3"/>
<protein>
    <recommendedName>
        <fullName evidence="4">F-box domain-containing protein</fullName>
    </recommendedName>
</protein>
<dbReference type="InterPro" id="IPR036047">
    <property type="entry name" value="F-box-like_dom_sf"/>
</dbReference>
<sequence>MTYMFSFSASARKKPAPTPTTTTATTSTTKPTTSKAKAIVALPLQLPEILYIIFSFLSEHTIRHSVRRVCKQWLAVSRPFAQYSALWKDRISTQYKHGYVLKRLQNVTVLRVLFEQTWQLKNTQFAWRELADKIDSLRDEGQLRIWKLELNGGNFLESRIYTILPRITTLTYLRIDRMVQQVVHVGVILAVAPHLKKLHIEGNKAQSHTIELDTTPAWTGPSLQDNLNTVDSELVNLTIKWMSIDQLTLETIIDRCPKLLTLRLVELGQATSQAEPFDRSRLFTLVSSACPFMSWFHLSFERQCMSREESIAYADTFDPQPENETIAAMKQRIQQKPASRRVMSILSNDIRPETHLQLFRTQVIHVNTITTLEICLGNGLLLSRYVSHTLHDFLCSSPWLQHLIAPMIPYYAEYLDLEGPVDPISGSYHPRQCRLGKQPMDLFRTRKRVWACRGLKTLRILIESMETDHASEENSRIMFGYLAKVCPDLQELSIRRRQLNLNLAGGLCLLTRLRKLERLMIWTDTWTKLSKKDLEWMARVPKKKSVEQWVLGLATGSRSHKRGNDRHHTHDINGKGRPGMAVRTLSSVSTSSSSSSDSQSDTQGSTGDETRSPLTVDDMKTVGTMADIEVWEREQELVKKRKSGGSSSRISLLGSSSRSKGKQSFDREAEGVCWPKLEFLGLQLVMTHKEQPLKLEEHLPAMIAKIRPETEFSCEAGSWHELN</sequence>
<dbReference type="Gene3D" id="3.80.10.10">
    <property type="entry name" value="Ribonuclease Inhibitor"/>
    <property type="match status" value="1"/>
</dbReference>
<evidence type="ECO:0008006" key="4">
    <source>
        <dbReference type="Google" id="ProtNLM"/>
    </source>
</evidence>
<dbReference type="Gene3D" id="1.20.1280.50">
    <property type="match status" value="1"/>
</dbReference>
<gene>
    <name evidence="2" type="ORF">BGZ95_009008</name>
</gene>
<dbReference type="EMBL" id="JAAAIL010000050">
    <property type="protein sequence ID" value="KAG0280729.1"/>
    <property type="molecule type" value="Genomic_DNA"/>
</dbReference>
<keyword evidence="3" id="KW-1185">Reference proteome</keyword>
<comment type="caution">
    <text evidence="2">The sequence shown here is derived from an EMBL/GenBank/DDBJ whole genome shotgun (WGS) entry which is preliminary data.</text>
</comment>
<name>A0AAD4DKS3_9FUNG</name>
<dbReference type="InterPro" id="IPR032675">
    <property type="entry name" value="LRR_dom_sf"/>
</dbReference>
<feature type="region of interest" description="Disordered" evidence="1">
    <location>
        <begin position="556"/>
        <end position="619"/>
    </location>
</feature>
<dbReference type="SUPFAM" id="SSF81383">
    <property type="entry name" value="F-box domain"/>
    <property type="match status" value="1"/>
</dbReference>
<dbReference type="Proteomes" id="UP001194580">
    <property type="component" value="Unassembled WGS sequence"/>
</dbReference>
<evidence type="ECO:0000256" key="1">
    <source>
        <dbReference type="SAM" id="MobiDB-lite"/>
    </source>
</evidence>
<feature type="compositionally biased region" description="Low complexity" evidence="1">
    <location>
        <begin position="644"/>
        <end position="658"/>
    </location>
</feature>
<feature type="compositionally biased region" description="Low complexity" evidence="1">
    <location>
        <begin position="19"/>
        <end position="30"/>
    </location>
</feature>
<feature type="region of interest" description="Disordered" evidence="1">
    <location>
        <begin position="1"/>
        <end position="30"/>
    </location>
</feature>
<reference evidence="2" key="1">
    <citation type="journal article" date="2020" name="Fungal Divers.">
        <title>Resolving the Mortierellaceae phylogeny through synthesis of multi-gene phylogenetics and phylogenomics.</title>
        <authorList>
            <person name="Vandepol N."/>
            <person name="Liber J."/>
            <person name="Desiro A."/>
            <person name="Na H."/>
            <person name="Kennedy M."/>
            <person name="Barry K."/>
            <person name="Grigoriev I.V."/>
            <person name="Miller A.N."/>
            <person name="O'Donnell K."/>
            <person name="Stajich J.E."/>
            <person name="Bonito G."/>
        </authorList>
    </citation>
    <scope>NUCLEOTIDE SEQUENCE</scope>
    <source>
        <strain evidence="2">NRRL 28262</strain>
    </source>
</reference>